<dbReference type="NCBIfam" id="NF002674">
    <property type="entry name" value="PRK02399.1-2"/>
    <property type="match status" value="1"/>
</dbReference>
<dbReference type="Proteomes" id="UP000198915">
    <property type="component" value="Unassembled WGS sequence"/>
</dbReference>
<dbReference type="PANTHER" id="PTHR31862:SF1">
    <property type="entry name" value="UPF0261 DOMAIN PROTEIN (AFU_ORTHOLOGUE AFUA_1G10120)"/>
    <property type="match status" value="1"/>
</dbReference>
<evidence type="ECO:0000259" key="1">
    <source>
        <dbReference type="Pfam" id="PF06792"/>
    </source>
</evidence>
<accession>A0A1I3ZJI8</accession>
<evidence type="ECO:0000259" key="2">
    <source>
        <dbReference type="Pfam" id="PF23189"/>
    </source>
</evidence>
<dbReference type="InterPro" id="IPR008322">
    <property type="entry name" value="UPF0261"/>
</dbReference>
<gene>
    <name evidence="3" type="ORF">SAMN05518846_113120</name>
</gene>
<dbReference type="EMBL" id="FORT01000013">
    <property type="protein sequence ID" value="SFK44204.1"/>
    <property type="molecule type" value="Genomic_DNA"/>
</dbReference>
<sequence length="406" mass="42657">MSKKAVLVGALDTKGVEFGYVKDLLESLGVSTIVVNTGVLDQPSFSPDIPSDEVALAGGMSLSDLRAQQDRGTAVAVMARGVAAVVERLIGEGVVGGVFGMGGTAGTTVGAAAMKAVPIGVPKLLVSTVASGNTRPYVGEKDVTMMYSVVDIAGLNSLSRRILRNAAYALAGMMAETADETNQTEDKPMIGATMFGVTTPCVTKVREKLEQSGYDVLVFHATGSGGLAMEELVKAGFIKGVADVTTTELADELVGGIFSAGPKRLEAAGVAGIPQVVSVGALDMVNFGPPETVPAQFAERKFYQHNPTTTLMRTTVEENQELGRMIAEKLNQSHSPTVFVFPKGGVSLLDRDSQAFDGVEERQALYDALKENLRADISFVEMEQDINDPAVAEVIAAHLLTMLKPS</sequence>
<reference evidence="4" key="1">
    <citation type="submission" date="2016-10" db="EMBL/GenBank/DDBJ databases">
        <authorList>
            <person name="Varghese N."/>
            <person name="Submissions S."/>
        </authorList>
    </citation>
    <scope>NUCLEOTIDE SEQUENCE [LARGE SCALE GENOMIC DNA]</scope>
    <source>
        <strain evidence="4">OK042</strain>
    </source>
</reference>
<dbReference type="Gene3D" id="3.40.50.12030">
    <property type="entry name" value="Uncharacterised protein family UPF0261, NC domain"/>
    <property type="match status" value="1"/>
</dbReference>
<evidence type="ECO:0000313" key="4">
    <source>
        <dbReference type="Proteomes" id="UP000198915"/>
    </source>
</evidence>
<dbReference type="InterPro" id="IPR056778">
    <property type="entry name" value="UPF0261_C"/>
</dbReference>
<dbReference type="AlphaFoldDB" id="A0A1I3ZJI8"/>
<dbReference type="Pfam" id="PF06792">
    <property type="entry name" value="UPF0261"/>
    <property type="match status" value="1"/>
</dbReference>
<feature type="domain" description="UPF0261" evidence="2">
    <location>
        <begin position="187"/>
        <end position="402"/>
    </location>
</feature>
<name>A0A1I3ZJI8_9BACL</name>
<dbReference type="STRING" id="1884381.SAMN05518846_113120"/>
<protein>
    <submittedName>
        <fullName evidence="3">Uncharacterized protein, UPF0261 family</fullName>
    </submittedName>
</protein>
<dbReference type="RefSeq" id="WP_092272854.1">
    <property type="nucleotide sequence ID" value="NZ_FORT01000013.1"/>
</dbReference>
<dbReference type="InterPro" id="IPR051353">
    <property type="entry name" value="Tobamovirus_resist_UPF0261"/>
</dbReference>
<evidence type="ECO:0000313" key="3">
    <source>
        <dbReference type="EMBL" id="SFK44204.1"/>
    </source>
</evidence>
<proteinExistence type="predicted"/>
<dbReference type="Gene3D" id="3.40.50.12020">
    <property type="entry name" value="Uncharacterised protein family UPF0261, NN domain"/>
    <property type="match status" value="1"/>
</dbReference>
<dbReference type="CDD" id="cd15488">
    <property type="entry name" value="Tm-1-like"/>
    <property type="match status" value="1"/>
</dbReference>
<keyword evidence="4" id="KW-1185">Reference proteome</keyword>
<dbReference type="InterPro" id="IPR044122">
    <property type="entry name" value="UPF0261_N"/>
</dbReference>
<dbReference type="PIRSF" id="PIRSF033271">
    <property type="entry name" value="UCP033271"/>
    <property type="match status" value="1"/>
</dbReference>
<feature type="domain" description="UPF0261" evidence="1">
    <location>
        <begin position="4"/>
        <end position="177"/>
    </location>
</feature>
<dbReference type="PANTHER" id="PTHR31862">
    <property type="entry name" value="UPF0261 DOMAIN PROTEIN (AFU_ORTHOLOGUE AFUA_1G10120)"/>
    <property type="match status" value="1"/>
</dbReference>
<dbReference type="Pfam" id="PF23189">
    <property type="entry name" value="UPF0261_C"/>
    <property type="match status" value="1"/>
</dbReference>
<organism evidence="3 4">
    <name type="scientific">Brevibacillus centrosporus</name>
    <dbReference type="NCBI Taxonomy" id="54910"/>
    <lineage>
        <taxon>Bacteria</taxon>
        <taxon>Bacillati</taxon>
        <taxon>Bacillota</taxon>
        <taxon>Bacilli</taxon>
        <taxon>Bacillales</taxon>
        <taxon>Paenibacillaceae</taxon>
        <taxon>Brevibacillus</taxon>
    </lineage>
</organism>